<dbReference type="GO" id="GO:0019509">
    <property type="term" value="P:L-methionine salvage from methylthioadenosine"/>
    <property type="evidence" value="ECO:0007669"/>
    <property type="project" value="UniProtKB-UniRule"/>
</dbReference>
<gene>
    <name evidence="6" type="primary">mtnN</name>
    <name evidence="8" type="ORF">SAMN04488558_106103</name>
</gene>
<dbReference type="CDD" id="cd09008">
    <property type="entry name" value="MTAN"/>
    <property type="match status" value="1"/>
</dbReference>
<feature type="active site" description="Proton acceptor" evidence="6">
    <location>
        <position position="12"/>
    </location>
</feature>
<dbReference type="EC" id="3.2.2.9" evidence="6"/>
<evidence type="ECO:0000256" key="3">
    <source>
        <dbReference type="ARBA" id="ARBA00022801"/>
    </source>
</evidence>
<comment type="similarity">
    <text evidence="6">Belongs to the PNP/UDP phosphorylase family. MtnN subfamily.</text>
</comment>
<dbReference type="Pfam" id="PF01048">
    <property type="entry name" value="PNP_UDP_1"/>
    <property type="match status" value="1"/>
</dbReference>
<dbReference type="InterPro" id="IPR035994">
    <property type="entry name" value="Nucleoside_phosphorylase_sf"/>
</dbReference>
<dbReference type="GO" id="GO:0008930">
    <property type="term" value="F:methylthioadenosine nucleosidase activity"/>
    <property type="evidence" value="ECO:0007669"/>
    <property type="project" value="UniProtKB-UniRule"/>
</dbReference>
<dbReference type="GO" id="GO:0019284">
    <property type="term" value="P:L-methionine salvage from S-adenosylmethionine"/>
    <property type="evidence" value="ECO:0007669"/>
    <property type="project" value="TreeGrafter"/>
</dbReference>
<dbReference type="HAMAP" id="MF_01684">
    <property type="entry name" value="Salvage_MtnN"/>
    <property type="match status" value="1"/>
</dbReference>
<dbReference type="InterPro" id="IPR000845">
    <property type="entry name" value="Nucleoside_phosphorylase_d"/>
</dbReference>
<evidence type="ECO:0000313" key="8">
    <source>
        <dbReference type="EMBL" id="SEQ20833.1"/>
    </source>
</evidence>
<dbReference type="STRING" id="89093.SAMN04488558_106103"/>
<dbReference type="GO" id="GO:0005829">
    <property type="term" value="C:cytosol"/>
    <property type="evidence" value="ECO:0007669"/>
    <property type="project" value="TreeGrafter"/>
</dbReference>
<keyword evidence="9" id="KW-1185">Reference proteome</keyword>
<dbReference type="OrthoDB" id="9792278at2"/>
<dbReference type="NCBIfam" id="TIGR01704">
    <property type="entry name" value="MTA_SAH-Nsdase"/>
    <property type="match status" value="1"/>
</dbReference>
<comment type="catalytic activity">
    <reaction evidence="5">
        <text>5'-deoxyadenosine + H2O = 5-deoxy-D-ribose + adenine</text>
        <dbReference type="Rhea" id="RHEA:29859"/>
        <dbReference type="ChEBI" id="CHEBI:15377"/>
        <dbReference type="ChEBI" id="CHEBI:16708"/>
        <dbReference type="ChEBI" id="CHEBI:17319"/>
        <dbReference type="ChEBI" id="CHEBI:149540"/>
        <dbReference type="EC" id="3.2.2.9"/>
    </reaction>
    <physiologicalReaction direction="left-to-right" evidence="5">
        <dbReference type="Rhea" id="RHEA:29860"/>
    </physiologicalReaction>
</comment>
<sequence>MKYGIIGAMEEEISLLKERLSKIEMIQVANFEIVTGYLGKHQIYLMKSGIGKVNATISTTLLIQHCQPDVIINTGSAGALDPGLKVGDIVIGQAFRYHDVDVTSFGYQLGQMAGMPAEYFPDSVWVRSAQTQARLLNKEPVICTIVSGDQFIGNQAGREKIRQNFPRARACEMESTAIAQTCSIFNVPFVIIRAISDQADGSASIDFDQFIIEAGRTAASLVEAMIMAS</sequence>
<evidence type="ECO:0000313" key="9">
    <source>
        <dbReference type="Proteomes" id="UP000198833"/>
    </source>
</evidence>
<reference evidence="8 9" key="1">
    <citation type="submission" date="2016-10" db="EMBL/GenBank/DDBJ databases">
        <authorList>
            <person name="de Groot N.N."/>
        </authorList>
    </citation>
    <scope>NUCLEOTIDE SEQUENCE [LARGE SCALE GENOMIC DNA]</scope>
    <source>
        <strain evidence="8 9">DSM 15695</strain>
    </source>
</reference>
<dbReference type="PANTHER" id="PTHR46832:SF1">
    <property type="entry name" value="5'-METHYLTHIOADENOSINE_S-ADENOSYLHOMOCYSTEINE NUCLEOSIDASE"/>
    <property type="match status" value="1"/>
</dbReference>
<dbReference type="AlphaFoldDB" id="A0A1H9E6H3"/>
<evidence type="ECO:0000256" key="4">
    <source>
        <dbReference type="ARBA" id="ARBA00023167"/>
    </source>
</evidence>
<proteinExistence type="inferred from homology"/>
<evidence type="ECO:0000259" key="7">
    <source>
        <dbReference type="Pfam" id="PF01048"/>
    </source>
</evidence>
<keyword evidence="4 6" id="KW-0486">Methionine biosynthesis</keyword>
<dbReference type="FunFam" id="3.40.50.1580:FF:000001">
    <property type="entry name" value="MTA/SAH nucleosidase family protein"/>
    <property type="match status" value="1"/>
</dbReference>
<dbReference type="NCBIfam" id="NF004079">
    <property type="entry name" value="PRK05584.1"/>
    <property type="match status" value="1"/>
</dbReference>
<dbReference type="EMBL" id="FOEN01000006">
    <property type="protein sequence ID" value="SEQ20833.1"/>
    <property type="molecule type" value="Genomic_DNA"/>
</dbReference>
<evidence type="ECO:0000256" key="6">
    <source>
        <dbReference type="HAMAP-Rule" id="MF_01684"/>
    </source>
</evidence>
<comment type="pathway">
    <text evidence="1 6">Amino-acid biosynthesis; L-methionine biosynthesis via salvage pathway; S-methyl-5-thio-alpha-D-ribose 1-phosphate from S-methyl-5'-thioadenosine (hydrolase route): step 1/2.</text>
</comment>
<comment type="catalytic activity">
    <reaction evidence="6">
        <text>S-methyl-5'-thioadenosine + H2O = 5-(methylsulfanyl)-D-ribose + adenine</text>
        <dbReference type="Rhea" id="RHEA:13617"/>
        <dbReference type="ChEBI" id="CHEBI:15377"/>
        <dbReference type="ChEBI" id="CHEBI:16708"/>
        <dbReference type="ChEBI" id="CHEBI:17509"/>
        <dbReference type="ChEBI" id="CHEBI:78440"/>
        <dbReference type="EC" id="3.2.2.9"/>
    </reaction>
</comment>
<keyword evidence="2 6" id="KW-0028">Amino-acid biosynthesis</keyword>
<feature type="binding site" evidence="6">
    <location>
        <position position="152"/>
    </location>
    <ligand>
        <name>substrate</name>
    </ligand>
</feature>
<dbReference type="Proteomes" id="UP000198833">
    <property type="component" value="Unassembled WGS sequence"/>
</dbReference>
<dbReference type="GO" id="GO:0009164">
    <property type="term" value="P:nucleoside catabolic process"/>
    <property type="evidence" value="ECO:0007669"/>
    <property type="project" value="InterPro"/>
</dbReference>
<dbReference type="PANTHER" id="PTHR46832">
    <property type="entry name" value="5'-METHYLTHIOADENOSINE/S-ADENOSYLHOMOCYSTEINE NUCLEOSIDASE"/>
    <property type="match status" value="1"/>
</dbReference>
<evidence type="ECO:0000256" key="2">
    <source>
        <dbReference type="ARBA" id="ARBA00022605"/>
    </source>
</evidence>
<dbReference type="Gene3D" id="3.40.50.1580">
    <property type="entry name" value="Nucleoside phosphorylase domain"/>
    <property type="match status" value="1"/>
</dbReference>
<dbReference type="SUPFAM" id="SSF53167">
    <property type="entry name" value="Purine and uridine phosphorylases"/>
    <property type="match status" value="1"/>
</dbReference>
<comment type="catalytic activity">
    <reaction evidence="6">
        <text>S-adenosyl-L-homocysteine + H2O = S-(5-deoxy-D-ribos-5-yl)-L-homocysteine + adenine</text>
        <dbReference type="Rhea" id="RHEA:17805"/>
        <dbReference type="ChEBI" id="CHEBI:15377"/>
        <dbReference type="ChEBI" id="CHEBI:16708"/>
        <dbReference type="ChEBI" id="CHEBI:57856"/>
        <dbReference type="ChEBI" id="CHEBI:58195"/>
        <dbReference type="EC" id="3.2.2.9"/>
    </reaction>
</comment>
<dbReference type="UniPathway" id="UPA00904">
    <property type="reaction ID" value="UER00871"/>
</dbReference>
<evidence type="ECO:0000256" key="5">
    <source>
        <dbReference type="ARBA" id="ARBA00050313"/>
    </source>
</evidence>
<protein>
    <recommendedName>
        <fullName evidence="6">5'-methylthioadenosine/S-adenosylhomocysteine nucleosidase</fullName>
        <shortName evidence="6">MTA/SAH nucleosidase</shortName>
        <shortName evidence="6">MTAN</shortName>
        <ecNumber evidence="6">3.2.2.9</ecNumber>
    </recommendedName>
    <alternativeName>
        <fullName evidence="6">5'-deoxyadenosine nucleosidase</fullName>
        <shortName evidence="6">DOA nucleosidase</shortName>
        <shortName evidence="6">dAdo nucleosidase</shortName>
    </alternativeName>
    <alternativeName>
        <fullName evidence="6">5'-methylthioadenosine nucleosidase</fullName>
        <shortName evidence="6">MTA nucleosidase</shortName>
    </alternativeName>
    <alternativeName>
        <fullName evidence="6">S-adenosylhomocysteine nucleosidase</fullName>
        <shortName evidence="6">AdoHcy nucleosidase</shortName>
        <shortName evidence="6">SAH nucleosidase</shortName>
        <shortName evidence="6">SRH nucleosidase</shortName>
    </alternativeName>
</protein>
<accession>A0A1H9E6H3</accession>
<comment type="function">
    <text evidence="6">Catalyzes the irreversible cleavage of the glycosidic bond in both 5'-methylthioadenosine (MTA) and S-adenosylhomocysteine (SAH/AdoHcy) to adenine and the corresponding thioribose, 5'-methylthioribose and S-ribosylhomocysteine, respectively. Also cleaves 5'-deoxyadenosine, a toxic by-product of radical S-adenosylmethionine (SAM) enzymes, into 5-deoxyribose and adenine.</text>
</comment>
<feature type="binding site" evidence="6">
    <location>
        <position position="78"/>
    </location>
    <ligand>
        <name>substrate</name>
    </ligand>
</feature>
<evidence type="ECO:0000256" key="1">
    <source>
        <dbReference type="ARBA" id="ARBA00004945"/>
    </source>
</evidence>
<organism evidence="8 9">
    <name type="scientific">Ignavigranum ruoffiae</name>
    <dbReference type="NCBI Taxonomy" id="89093"/>
    <lineage>
        <taxon>Bacteria</taxon>
        <taxon>Bacillati</taxon>
        <taxon>Bacillota</taxon>
        <taxon>Bacilli</taxon>
        <taxon>Lactobacillales</taxon>
        <taxon>Aerococcaceae</taxon>
        <taxon>Ignavigranum</taxon>
    </lineage>
</organism>
<feature type="binding site" evidence="6">
    <location>
        <begin position="173"/>
        <end position="174"/>
    </location>
    <ligand>
        <name>substrate</name>
    </ligand>
</feature>
<feature type="domain" description="Nucleoside phosphorylase" evidence="7">
    <location>
        <begin position="2"/>
        <end position="226"/>
    </location>
</feature>
<dbReference type="RefSeq" id="WP_092571917.1">
    <property type="nucleotide sequence ID" value="NZ_FOEN01000006.1"/>
</dbReference>
<feature type="active site" description="Proton donor" evidence="6">
    <location>
        <position position="197"/>
    </location>
</feature>
<name>A0A1H9E6H3_9LACT</name>
<dbReference type="GO" id="GO:0008782">
    <property type="term" value="F:adenosylhomocysteine nucleosidase activity"/>
    <property type="evidence" value="ECO:0007669"/>
    <property type="project" value="UniProtKB-UniRule"/>
</dbReference>
<dbReference type="InterPro" id="IPR010049">
    <property type="entry name" value="MTA_SAH_Nsdase"/>
</dbReference>
<keyword evidence="3 6" id="KW-0378">Hydrolase</keyword>